<evidence type="ECO:0000313" key="3">
    <source>
        <dbReference type="EMBL" id="KAG8375140.1"/>
    </source>
</evidence>
<dbReference type="EMBL" id="WHWC01000010">
    <property type="protein sequence ID" value="KAG8375140.1"/>
    <property type="molecule type" value="Genomic_DNA"/>
</dbReference>
<reference evidence="3" key="1">
    <citation type="submission" date="2019-10" db="EMBL/GenBank/DDBJ databases">
        <authorList>
            <person name="Zhang R."/>
            <person name="Pan Y."/>
            <person name="Wang J."/>
            <person name="Ma R."/>
            <person name="Yu S."/>
        </authorList>
    </citation>
    <scope>NUCLEOTIDE SEQUENCE</scope>
    <source>
        <strain evidence="3">LA-IB0</strain>
        <tissue evidence="3">Leaf</tissue>
    </source>
</reference>
<protein>
    <submittedName>
        <fullName evidence="3">Uncharacterized protein</fullName>
    </submittedName>
</protein>
<evidence type="ECO:0000313" key="4">
    <source>
        <dbReference type="Proteomes" id="UP000826271"/>
    </source>
</evidence>
<name>A0AAV6X1C7_9LAMI</name>
<comment type="caution">
    <text evidence="3">The sequence shown here is derived from an EMBL/GenBank/DDBJ whole genome shotgun (WGS) entry which is preliminary data.</text>
</comment>
<dbReference type="AlphaFoldDB" id="A0AAV6X1C7"/>
<gene>
    <name evidence="3" type="ORF">BUALT_Bualt10G0069400</name>
</gene>
<keyword evidence="2" id="KW-0677">Repeat</keyword>
<keyword evidence="1" id="KW-0853">WD repeat</keyword>
<sequence>MKNKIILHPIMVNLIMELPHNCNIETTHIDSSGVFIWDVEAQVNHQSVVGVKASKHDLTLTGHKDNAEFAQSSAKAFVFKSGTEDNILNISDVEKIGEWNTEDLKTIVSMSDDATKLGGEGTLQTWRMIDLFYRLKKKVLAKLEKLKVHTPECSSS</sequence>
<keyword evidence="4" id="KW-1185">Reference proteome</keyword>
<accession>A0AAV6X1C7</accession>
<dbReference type="Proteomes" id="UP000826271">
    <property type="component" value="Unassembled WGS sequence"/>
</dbReference>
<dbReference type="InterPro" id="IPR050459">
    <property type="entry name" value="WD_repeat_RBAP46/RBAP48/MSI1"/>
</dbReference>
<proteinExistence type="predicted"/>
<evidence type="ECO:0000256" key="1">
    <source>
        <dbReference type="ARBA" id="ARBA00022574"/>
    </source>
</evidence>
<organism evidence="3 4">
    <name type="scientific">Buddleja alternifolia</name>
    <dbReference type="NCBI Taxonomy" id="168488"/>
    <lineage>
        <taxon>Eukaryota</taxon>
        <taxon>Viridiplantae</taxon>
        <taxon>Streptophyta</taxon>
        <taxon>Embryophyta</taxon>
        <taxon>Tracheophyta</taxon>
        <taxon>Spermatophyta</taxon>
        <taxon>Magnoliopsida</taxon>
        <taxon>eudicotyledons</taxon>
        <taxon>Gunneridae</taxon>
        <taxon>Pentapetalae</taxon>
        <taxon>asterids</taxon>
        <taxon>lamiids</taxon>
        <taxon>Lamiales</taxon>
        <taxon>Scrophulariaceae</taxon>
        <taxon>Buddlejeae</taxon>
        <taxon>Buddleja</taxon>
    </lineage>
</organism>
<evidence type="ECO:0000256" key="2">
    <source>
        <dbReference type="ARBA" id="ARBA00022737"/>
    </source>
</evidence>
<dbReference type="PANTHER" id="PTHR22850">
    <property type="entry name" value="WD40 REPEAT FAMILY"/>
    <property type="match status" value="1"/>
</dbReference>